<dbReference type="Proteomes" id="UP000762676">
    <property type="component" value="Unassembled WGS sequence"/>
</dbReference>
<evidence type="ECO:0000256" key="1">
    <source>
        <dbReference type="SAM" id="SignalP"/>
    </source>
</evidence>
<evidence type="ECO:0000313" key="2">
    <source>
        <dbReference type="EMBL" id="GFR78707.1"/>
    </source>
</evidence>
<name>A0AAV4FZQ7_9GAST</name>
<accession>A0AAV4FZQ7</accession>
<organism evidence="2 3">
    <name type="scientific">Elysia marginata</name>
    <dbReference type="NCBI Taxonomy" id="1093978"/>
    <lineage>
        <taxon>Eukaryota</taxon>
        <taxon>Metazoa</taxon>
        <taxon>Spiralia</taxon>
        <taxon>Lophotrochozoa</taxon>
        <taxon>Mollusca</taxon>
        <taxon>Gastropoda</taxon>
        <taxon>Heterobranchia</taxon>
        <taxon>Euthyneura</taxon>
        <taxon>Panpulmonata</taxon>
        <taxon>Sacoglossa</taxon>
        <taxon>Placobranchoidea</taxon>
        <taxon>Plakobranchidae</taxon>
        <taxon>Elysia</taxon>
    </lineage>
</organism>
<reference evidence="2 3" key="1">
    <citation type="journal article" date="2021" name="Elife">
        <title>Chloroplast acquisition without the gene transfer in kleptoplastic sea slugs, Plakobranchus ocellatus.</title>
        <authorList>
            <person name="Maeda T."/>
            <person name="Takahashi S."/>
            <person name="Yoshida T."/>
            <person name="Shimamura S."/>
            <person name="Takaki Y."/>
            <person name="Nagai Y."/>
            <person name="Toyoda A."/>
            <person name="Suzuki Y."/>
            <person name="Arimoto A."/>
            <person name="Ishii H."/>
            <person name="Satoh N."/>
            <person name="Nishiyama T."/>
            <person name="Hasebe M."/>
            <person name="Maruyama T."/>
            <person name="Minagawa J."/>
            <person name="Obokata J."/>
            <person name="Shigenobu S."/>
        </authorList>
    </citation>
    <scope>NUCLEOTIDE SEQUENCE [LARGE SCALE GENOMIC DNA]</scope>
</reference>
<evidence type="ECO:0000313" key="3">
    <source>
        <dbReference type="Proteomes" id="UP000762676"/>
    </source>
</evidence>
<gene>
    <name evidence="2" type="ORF">ElyMa_005856700</name>
</gene>
<dbReference type="AlphaFoldDB" id="A0AAV4FZQ7"/>
<keyword evidence="1" id="KW-0732">Signal</keyword>
<evidence type="ECO:0008006" key="4">
    <source>
        <dbReference type="Google" id="ProtNLM"/>
    </source>
</evidence>
<feature type="signal peptide" evidence="1">
    <location>
        <begin position="1"/>
        <end position="21"/>
    </location>
</feature>
<protein>
    <recommendedName>
        <fullName evidence="4">Fibrinogen C-terminal domain-containing protein</fullName>
    </recommendedName>
</protein>
<dbReference type="EMBL" id="BMAT01011765">
    <property type="protein sequence ID" value="GFR78707.1"/>
    <property type="molecule type" value="Genomic_DNA"/>
</dbReference>
<sequence>MAFGTTLCILFLCITISCSSGSDFTFEHHEQDPSDTTQSRHRCGVARCTETLGDTDLSGNNKSTQLTSLKVYKTRVGRDGTIGHWQQVASITPQQPSLNRVSDGMKVTGELTEQQATISLELVKTQDCLQTRFSCVAVSVNSQGRASVKKSLVGEAIESHLKLDPQFHEERVSMPFMTNHAIDGQFGSRGTLAQMMGAFQAKFDRVEDFFRSIENRLEDKLGDLDNKMDAKFETLDFKMNNLQNRLEDKVVHLDARVTEALSQIKKTNSGDTRVCDLLTTKLEALEEKQKESHQQLGTCVAEIIKLSRDNNNCTGTLSGHLTTLTMNLQSMKENFVSLNEHLGTMESATNKCVTVFSHSGDHDRLRDLRSSVTNLSYLTEDLAKEFNTFKVGYSGGALVPVEEFFDLLGTGKKEWRLAFRGTPYNNIQVYPAFMHGTGIPVEVEEGCKQFNRSLPCTNHYRNTDAFYNWAKVDEVLLGIFKDDRMVHRIVFNGKSTTYAGWFTEGRVIDSSWDDLTTKSHNFFSIDGDYSASTHRRFYVSYDHDKGCNGYRGWFKASDTNQGCASEKTASFPTFFYATGKTFAVWPSPNAGQADAIGIFIKYE</sequence>
<comment type="caution">
    <text evidence="2">The sequence shown here is derived from an EMBL/GenBank/DDBJ whole genome shotgun (WGS) entry which is preliminary data.</text>
</comment>
<proteinExistence type="predicted"/>
<keyword evidence="3" id="KW-1185">Reference proteome</keyword>
<feature type="chain" id="PRO_5043528572" description="Fibrinogen C-terminal domain-containing protein" evidence="1">
    <location>
        <begin position="22"/>
        <end position="603"/>
    </location>
</feature>